<dbReference type="GeneID" id="2905482"/>
<dbReference type="KEGG" id="dha:DEHA2G22616g"/>
<evidence type="ECO:0000313" key="2">
    <source>
        <dbReference type="Proteomes" id="UP000000599"/>
    </source>
</evidence>
<organism evidence="1 2">
    <name type="scientific">Debaryomyces hansenii (strain ATCC 36239 / CBS 767 / BCRC 21394 / JCM 1990 / NBRC 0083 / IGC 2968)</name>
    <name type="common">Yeast</name>
    <name type="synonym">Torulaspora hansenii</name>
    <dbReference type="NCBI Taxonomy" id="284592"/>
    <lineage>
        <taxon>Eukaryota</taxon>
        <taxon>Fungi</taxon>
        <taxon>Dikarya</taxon>
        <taxon>Ascomycota</taxon>
        <taxon>Saccharomycotina</taxon>
        <taxon>Pichiomycetes</taxon>
        <taxon>Debaryomycetaceae</taxon>
        <taxon>Debaryomyces</taxon>
    </lineage>
</organism>
<dbReference type="AlphaFoldDB" id="Q6BGZ1"/>
<protein>
    <submittedName>
        <fullName evidence="1">DEHA2G22616p</fullName>
    </submittedName>
</protein>
<dbReference type="HOGENOM" id="CLU_882843_0_0_1"/>
<proteinExistence type="predicted"/>
<dbReference type="EMBL" id="CR382139">
    <property type="protein sequence ID" value="CAG91040.1"/>
    <property type="molecule type" value="Genomic_DNA"/>
</dbReference>
<name>Q6BGZ1_DEBHA</name>
<accession>Q6BGZ1</accession>
<dbReference type="OrthoDB" id="10456954at2759"/>
<gene>
    <name evidence="1" type="ordered locus">DEHA2G22616g</name>
</gene>
<evidence type="ECO:0000313" key="1">
    <source>
        <dbReference type="EMBL" id="CAG91040.1"/>
    </source>
</evidence>
<reference evidence="1 2" key="1">
    <citation type="journal article" date="2004" name="Nature">
        <title>Genome evolution in yeasts.</title>
        <authorList>
            <consortium name="Genolevures"/>
            <person name="Dujon B."/>
            <person name="Sherman D."/>
            <person name="Fischer G."/>
            <person name="Durrens P."/>
            <person name="Casaregola S."/>
            <person name="Lafontaine I."/>
            <person name="de Montigny J."/>
            <person name="Marck C."/>
            <person name="Neuveglise C."/>
            <person name="Talla E."/>
            <person name="Goffard N."/>
            <person name="Frangeul L."/>
            <person name="Aigle M."/>
            <person name="Anthouard V."/>
            <person name="Babour A."/>
            <person name="Barbe V."/>
            <person name="Barnay S."/>
            <person name="Blanchin S."/>
            <person name="Beckerich J.M."/>
            <person name="Beyne E."/>
            <person name="Bleykasten C."/>
            <person name="Boisrame A."/>
            <person name="Boyer J."/>
            <person name="Cattolico L."/>
            <person name="Confanioleri F."/>
            <person name="de Daruvar A."/>
            <person name="Despons L."/>
            <person name="Fabre E."/>
            <person name="Fairhead C."/>
            <person name="Ferry-Dumazet H."/>
            <person name="Groppi A."/>
            <person name="Hantraye F."/>
            <person name="Hennequin C."/>
            <person name="Jauniaux N."/>
            <person name="Joyet P."/>
            <person name="Kachouri R."/>
            <person name="Kerrest A."/>
            <person name="Koszul R."/>
            <person name="Lemaire M."/>
            <person name="Lesur I."/>
            <person name="Ma L."/>
            <person name="Muller H."/>
            <person name="Nicaud J.M."/>
            <person name="Nikolski M."/>
            <person name="Oztas S."/>
            <person name="Ozier-Kalogeropoulos O."/>
            <person name="Pellenz S."/>
            <person name="Potier S."/>
            <person name="Richard G.F."/>
            <person name="Straub M.L."/>
            <person name="Suleau A."/>
            <person name="Swennene D."/>
            <person name="Tekaia F."/>
            <person name="Wesolowski-Louvel M."/>
            <person name="Westhof E."/>
            <person name="Wirth B."/>
            <person name="Zeniou-Meyer M."/>
            <person name="Zivanovic I."/>
            <person name="Bolotin-Fukuhara M."/>
            <person name="Thierry A."/>
            <person name="Bouchier C."/>
            <person name="Caudron B."/>
            <person name="Scarpelli C."/>
            <person name="Gaillardin C."/>
            <person name="Weissenbach J."/>
            <person name="Wincker P."/>
            <person name="Souciet J.L."/>
        </authorList>
    </citation>
    <scope>NUCLEOTIDE SEQUENCE [LARGE SCALE GENOMIC DNA]</scope>
    <source>
        <strain evidence="2">ATCC 36239 / CBS 767 / BCRC 21394 / JCM 1990 / NBRC 0083 / IGC 2968</strain>
    </source>
</reference>
<dbReference type="RefSeq" id="XP_462530.1">
    <property type="nucleotide sequence ID" value="XM_462530.1"/>
</dbReference>
<dbReference type="InParanoid" id="Q6BGZ1"/>
<dbReference type="VEuPathDB" id="FungiDB:DEHA2G22616g"/>
<keyword evidence="2" id="KW-1185">Reference proteome</keyword>
<dbReference type="Proteomes" id="UP000000599">
    <property type="component" value="Chromosome G"/>
</dbReference>
<sequence>MNLKSIRGSSLQFLLHDSVINGCPSIPTTLHQFFTRLIPDSHLDISQDLISRAYDEKFYRHLKQQYFQSRKKKIQETPLFTPYLTNGRFKDLVVDLYSPFVPQIANHRLFSSNSNSLFNYLVKYYKHCALQGFQQEGLKEIYKLIHNYSGHASIGLLVDANWLNFNIDMADIQNIYLFDLKKPESLNLSHFQDYRSFENIYSLDYQFKMNSILINEFSNILSKNGAGKNIKYIITSENCRNLQFLGYKRIQISKDKSNVDDLLARYVMSLNNFEIQLSTLLDIYQSILLKDVIVVNNLEELSLLLKVLTSMIKAD</sequence>